<keyword evidence="5" id="KW-0812">Transmembrane</keyword>
<evidence type="ECO:0000256" key="3">
    <source>
        <dbReference type="ARBA" id="ARBA00022840"/>
    </source>
</evidence>
<dbReference type="SUPFAM" id="SSF50630">
    <property type="entry name" value="Acid proteases"/>
    <property type="match status" value="1"/>
</dbReference>
<feature type="transmembrane region" description="Helical" evidence="5">
    <location>
        <begin position="356"/>
        <end position="378"/>
    </location>
</feature>
<reference evidence="7 8" key="1">
    <citation type="journal article" date="2024" name="IMA Fungus">
        <title>IMA Genome - F19 : A genome assembly and annotation guide to empower mycologists, including annotated draft genome sequences of Ceratocystis pirilliformis, Diaporthe australafricana, Fusarium ophioides, Paecilomyces lecythidis, and Sporothrix stenoceras.</title>
        <authorList>
            <person name="Aylward J."/>
            <person name="Wilson A.M."/>
            <person name="Visagie C.M."/>
            <person name="Spraker J."/>
            <person name="Barnes I."/>
            <person name="Buitendag C."/>
            <person name="Ceriani C."/>
            <person name="Del Mar Angel L."/>
            <person name="du Plessis D."/>
            <person name="Fuchs T."/>
            <person name="Gasser K."/>
            <person name="Kramer D."/>
            <person name="Li W."/>
            <person name="Munsamy K."/>
            <person name="Piso A."/>
            <person name="Price J.L."/>
            <person name="Sonnekus B."/>
            <person name="Thomas C."/>
            <person name="van der Nest A."/>
            <person name="van Dijk A."/>
            <person name="van Heerden A."/>
            <person name="van Vuuren N."/>
            <person name="Yilmaz N."/>
            <person name="Duong T.A."/>
            <person name="van der Merwe N.A."/>
            <person name="Wingfield M.J."/>
            <person name="Wingfield B.D."/>
        </authorList>
    </citation>
    <scope>NUCLEOTIDE SEQUENCE [LARGE SCALE GENOMIC DNA]</scope>
    <source>
        <strain evidence="7 8">CMW 18300</strain>
    </source>
</reference>
<evidence type="ECO:0000313" key="8">
    <source>
        <dbReference type="Proteomes" id="UP001583177"/>
    </source>
</evidence>
<evidence type="ECO:0000256" key="4">
    <source>
        <dbReference type="SAM" id="MobiDB-lite"/>
    </source>
</evidence>
<accession>A0ABR3WI48</accession>
<keyword evidence="5" id="KW-0472">Membrane</keyword>
<gene>
    <name evidence="7" type="ORF">Daus18300_008444</name>
</gene>
<keyword evidence="5" id="KW-1133">Transmembrane helix</keyword>
<keyword evidence="8" id="KW-1185">Reference proteome</keyword>
<dbReference type="Proteomes" id="UP001583177">
    <property type="component" value="Unassembled WGS sequence"/>
</dbReference>
<evidence type="ECO:0000313" key="7">
    <source>
        <dbReference type="EMBL" id="KAL1862646.1"/>
    </source>
</evidence>
<proteinExistence type="predicted"/>
<keyword evidence="2" id="KW-0547">Nucleotide-binding</keyword>
<dbReference type="Pfam" id="PF21314">
    <property type="entry name" value="TM_ErbB1"/>
    <property type="match status" value="1"/>
</dbReference>
<feature type="compositionally biased region" description="Polar residues" evidence="4">
    <location>
        <begin position="332"/>
        <end position="351"/>
    </location>
</feature>
<protein>
    <recommendedName>
        <fullName evidence="6">Epidermal growth factor receptor-like transmembrane-juxtamembrane segment domain-containing protein</fullName>
    </recommendedName>
</protein>
<organism evidence="7 8">
    <name type="scientific">Diaporthe australafricana</name>
    <dbReference type="NCBI Taxonomy" id="127596"/>
    <lineage>
        <taxon>Eukaryota</taxon>
        <taxon>Fungi</taxon>
        <taxon>Dikarya</taxon>
        <taxon>Ascomycota</taxon>
        <taxon>Pezizomycotina</taxon>
        <taxon>Sordariomycetes</taxon>
        <taxon>Sordariomycetidae</taxon>
        <taxon>Diaporthales</taxon>
        <taxon>Diaporthaceae</taxon>
        <taxon>Diaporthe</taxon>
    </lineage>
</organism>
<keyword evidence="1" id="KW-0597">Phosphoprotein</keyword>
<feature type="compositionally biased region" description="Polar residues" evidence="4">
    <location>
        <begin position="316"/>
        <end position="325"/>
    </location>
</feature>
<comment type="caution">
    <text evidence="7">The sequence shown here is derived from an EMBL/GenBank/DDBJ whole genome shotgun (WGS) entry which is preliminary data.</text>
</comment>
<dbReference type="InterPro" id="IPR049328">
    <property type="entry name" value="TM_ErbB1"/>
</dbReference>
<evidence type="ECO:0000259" key="6">
    <source>
        <dbReference type="Pfam" id="PF21314"/>
    </source>
</evidence>
<dbReference type="Gene3D" id="2.40.70.10">
    <property type="entry name" value="Acid Proteases"/>
    <property type="match status" value="2"/>
</dbReference>
<evidence type="ECO:0000256" key="2">
    <source>
        <dbReference type="ARBA" id="ARBA00022741"/>
    </source>
</evidence>
<evidence type="ECO:0000256" key="1">
    <source>
        <dbReference type="ARBA" id="ARBA00022553"/>
    </source>
</evidence>
<feature type="domain" description="Epidermal growth factor receptor-like transmembrane-juxtamembrane segment" evidence="6">
    <location>
        <begin position="356"/>
        <end position="391"/>
    </location>
</feature>
<sequence length="474" mass="50410">MQDGGVASLFASDADGTYPTLEQYSDTVVLGSNLTLDDFPVGIAQGDWGAQGYYPQAGLGLGPDSTLLSALIDSGTIASRTFSWFWGLDGPGAPEQVDGSLVLGGYDKAKVSGTGYKSAITTGSDRCATGLFMTLSDIVVHMVDGTALSIFTDDSQGLLAACIDPSYPSLTTIPYSPYWYNFQKITNASISGRSQGLEWWNMRYDAGQTPFTGDISVEFASGLSIRVPNSECIRPDVTINKNTGALEVNSTEPDVTIISLQGSNSDDVIRIGRNFFSAAYIMVNYDAGEFTIWPVNQTASQNLVAVDSKGEELDSPCSSTKNATVTAGGATPSETGTSTAGSPDTSGDSSTPVGTIAGGVVGGAVGVAILFLVACILMRRQKAKKNEQLERSEFEYGGVANTLTTATHSRSAKSEAAVALSPEVPDPLHELEPRPLIELAPTEHRERYRERYQPWRDSSASPRYELPTPVVYEM</sequence>
<evidence type="ECO:0000256" key="5">
    <source>
        <dbReference type="SAM" id="Phobius"/>
    </source>
</evidence>
<feature type="region of interest" description="Disordered" evidence="4">
    <location>
        <begin position="311"/>
        <end position="351"/>
    </location>
</feature>
<name>A0ABR3WI48_9PEZI</name>
<dbReference type="EMBL" id="JAWRVE010000079">
    <property type="protein sequence ID" value="KAL1862646.1"/>
    <property type="molecule type" value="Genomic_DNA"/>
</dbReference>
<keyword evidence="3" id="KW-0067">ATP-binding</keyword>
<dbReference type="InterPro" id="IPR021109">
    <property type="entry name" value="Peptidase_aspartic_dom_sf"/>
</dbReference>